<reference evidence="3" key="1">
    <citation type="submission" date="2021-01" db="EMBL/GenBank/DDBJ databases">
        <authorList>
            <consortium name="Genoscope - CEA"/>
            <person name="William W."/>
        </authorList>
    </citation>
    <scope>NUCLEOTIDE SEQUENCE</scope>
</reference>
<comment type="caution">
    <text evidence="3">The sequence shown here is derived from an EMBL/GenBank/DDBJ whole genome shotgun (WGS) entry which is preliminary data.</text>
</comment>
<dbReference type="PROSITE" id="PS00678">
    <property type="entry name" value="WD_REPEATS_1"/>
    <property type="match status" value="2"/>
</dbReference>
<dbReference type="PROSITE" id="PS50082">
    <property type="entry name" value="WD_REPEATS_2"/>
    <property type="match status" value="2"/>
</dbReference>
<feature type="repeat" description="WD" evidence="1">
    <location>
        <begin position="418"/>
        <end position="459"/>
    </location>
</feature>
<dbReference type="PANTHER" id="PTHR45333">
    <property type="entry name" value="MEMBRANE PROTEIN-RELATED"/>
    <property type="match status" value="1"/>
</dbReference>
<dbReference type="InterPro" id="IPR019775">
    <property type="entry name" value="WD40_repeat_CS"/>
</dbReference>
<dbReference type="Pfam" id="PF00805">
    <property type="entry name" value="Pentapeptide"/>
    <property type="match status" value="1"/>
</dbReference>
<name>A0A8S1QPN2_PARPR</name>
<evidence type="ECO:0008006" key="5">
    <source>
        <dbReference type="Google" id="ProtNLM"/>
    </source>
</evidence>
<proteinExistence type="predicted"/>
<keyword evidence="2" id="KW-0175">Coiled coil</keyword>
<dbReference type="AlphaFoldDB" id="A0A8S1QPN2"/>
<dbReference type="PANTHER" id="PTHR45333:SF1">
    <property type="entry name" value="CHROMOSOME UNDETERMINED SCAFFOLD_625, WHOLE GENOME SHOTGUN SEQUENCE"/>
    <property type="match status" value="1"/>
</dbReference>
<sequence>MNCTYHIQNQISLICRAPHKCKCQRKLCAECQDTHGVDSKYIVSIKKFRDMVNKKLTEEKLDEKQSELIKQRMNFKSVLSQTENMLKQIWEELSQSIQQIYNQIQQENNQYINLFDENANLAESSYTDLEKLVSIVEGTTFNQWNDQNKSSIIKLEKTKNFWEQETYVFSQKMKKEMKKIQTSIKIQQVQEWKENLNEILANMKDINESIFSVIIEMLKNQKISDCLGYLQQNAIPKFYEQQINQAQNSNGGKNNIKFFANIIKNIHEDGFNYIDYSTEDYKQTREVIIKTISKNKKIIQFLIFLVNLTAIDKRFIQSGSNSLTLLVQMKVDLMNYSFENIRIKNTSLVGANMVRCNLSGSQFENVDISGMNMNGAQLFDCKWKNIKINELSYLEASGIGDKSIRLWDVKAGQQKQKLEGHSGWIQSICYSPDGTTLASGCDDSSIRLWDVRTGQQLAKLDCHNSSVQQLCFSNDGNSLASGSYDKSIRFWDVRTGKEIYSSSNTYKDIKVKFKQPLFPESNIYFNQLKLIFQFFIYPNPQYFKHKVLQFSKENLAVNQELIYHHSSNLKDVAFWKPNLTLSKVRIDYYQSITNIYIFFFEQYVIVFCECRVKHQKIFIEK</sequence>
<dbReference type="EMBL" id="CAJJDM010000190">
    <property type="protein sequence ID" value="CAD8116785.1"/>
    <property type="molecule type" value="Genomic_DNA"/>
</dbReference>
<dbReference type="InterPro" id="IPR001646">
    <property type="entry name" value="5peptide_repeat"/>
</dbReference>
<dbReference type="SMART" id="SM00320">
    <property type="entry name" value="WD40"/>
    <property type="match status" value="2"/>
</dbReference>
<protein>
    <recommendedName>
        <fullName evidence="5">WD-40 repeat protein</fullName>
    </recommendedName>
</protein>
<gene>
    <name evidence="3" type="ORF">PPRIM_AZ9-3.1.T1810008</name>
</gene>
<evidence type="ECO:0000256" key="2">
    <source>
        <dbReference type="SAM" id="Coils"/>
    </source>
</evidence>
<feature type="repeat" description="WD" evidence="1">
    <location>
        <begin position="460"/>
        <end position="501"/>
    </location>
</feature>
<keyword evidence="4" id="KW-1185">Reference proteome</keyword>
<evidence type="ECO:0000313" key="3">
    <source>
        <dbReference type="EMBL" id="CAD8116785.1"/>
    </source>
</evidence>
<dbReference type="Proteomes" id="UP000688137">
    <property type="component" value="Unassembled WGS sequence"/>
</dbReference>
<keyword evidence="1" id="KW-0853">WD repeat</keyword>
<accession>A0A8S1QPN2</accession>
<evidence type="ECO:0000313" key="4">
    <source>
        <dbReference type="Proteomes" id="UP000688137"/>
    </source>
</evidence>
<dbReference type="InterPro" id="IPR001680">
    <property type="entry name" value="WD40_rpt"/>
</dbReference>
<dbReference type="Pfam" id="PF00400">
    <property type="entry name" value="WD40"/>
    <property type="match status" value="2"/>
</dbReference>
<feature type="coiled-coil region" evidence="2">
    <location>
        <begin position="54"/>
        <end position="117"/>
    </location>
</feature>
<dbReference type="PROSITE" id="PS50294">
    <property type="entry name" value="WD_REPEATS_REGION"/>
    <property type="match status" value="2"/>
</dbReference>
<organism evidence="3 4">
    <name type="scientific">Paramecium primaurelia</name>
    <dbReference type="NCBI Taxonomy" id="5886"/>
    <lineage>
        <taxon>Eukaryota</taxon>
        <taxon>Sar</taxon>
        <taxon>Alveolata</taxon>
        <taxon>Ciliophora</taxon>
        <taxon>Intramacronucleata</taxon>
        <taxon>Oligohymenophorea</taxon>
        <taxon>Peniculida</taxon>
        <taxon>Parameciidae</taxon>
        <taxon>Paramecium</taxon>
    </lineage>
</organism>
<evidence type="ECO:0000256" key="1">
    <source>
        <dbReference type="PROSITE-ProRule" id="PRU00221"/>
    </source>
</evidence>